<dbReference type="InterPro" id="IPR021030">
    <property type="entry name" value="DUF3731"/>
</dbReference>
<evidence type="ECO:0000313" key="3">
    <source>
        <dbReference type="EMBL" id="QCW81629.1"/>
    </source>
</evidence>
<dbReference type="Proteomes" id="UP000305881">
    <property type="component" value="Chromosome"/>
</dbReference>
<dbReference type="Pfam" id="PF12531">
    <property type="entry name" value="DUF3731"/>
    <property type="match status" value="1"/>
</dbReference>
<dbReference type="SUPFAM" id="SSF53067">
    <property type="entry name" value="Actin-like ATPase domain"/>
    <property type="match status" value="2"/>
</dbReference>
<keyword evidence="1" id="KW-0547">Nucleotide-binding</keyword>
<reference evidence="4" key="1">
    <citation type="journal article" date="2019" name="J. Bacteriol.">
        <title>A Mutagenic Screen Identifies a TonB-Dependent Receptor Required for the Lanthanide Metal Switch in the Type I Methanotroph 'Methylotuvimicrobium buryatense' 5GB1C.</title>
        <authorList>
            <person name="Groom J.D."/>
            <person name="Ford S.M."/>
            <person name="Pesesky M.W."/>
            <person name="Lidstrom M.E."/>
        </authorList>
    </citation>
    <scope>NUCLEOTIDE SEQUENCE [LARGE SCALE GENOMIC DNA]</scope>
    <source>
        <strain evidence="4">5GB1C</strain>
    </source>
</reference>
<dbReference type="PANTHER" id="PTHR42749">
    <property type="entry name" value="CELL SHAPE-DETERMINING PROTEIN MREB"/>
    <property type="match status" value="1"/>
</dbReference>
<dbReference type="CDD" id="cd10170">
    <property type="entry name" value="ASKHA_NBD_HSP70"/>
    <property type="match status" value="1"/>
</dbReference>
<dbReference type="STRING" id="675511.GCA_000341735_02066"/>
<keyword evidence="4" id="KW-1185">Reference proteome</keyword>
<dbReference type="Pfam" id="PF00012">
    <property type="entry name" value="HSP70"/>
    <property type="match status" value="1"/>
</dbReference>
<dbReference type="GO" id="GO:0005524">
    <property type="term" value="F:ATP binding"/>
    <property type="evidence" value="ECO:0007669"/>
    <property type="project" value="UniProtKB-KW"/>
</dbReference>
<evidence type="ECO:0000256" key="1">
    <source>
        <dbReference type="ARBA" id="ARBA00022741"/>
    </source>
</evidence>
<dbReference type="RefSeq" id="WP_017840597.1">
    <property type="nucleotide sequence ID" value="NZ_CP035467.1"/>
</dbReference>
<organism evidence="3 4">
    <name type="scientific">Methylotuvimicrobium buryatense</name>
    <name type="common">Methylomicrobium buryatense</name>
    <dbReference type="NCBI Taxonomy" id="95641"/>
    <lineage>
        <taxon>Bacteria</taxon>
        <taxon>Pseudomonadati</taxon>
        <taxon>Pseudomonadota</taxon>
        <taxon>Gammaproteobacteria</taxon>
        <taxon>Methylococcales</taxon>
        <taxon>Methylococcaceae</taxon>
        <taxon>Methylotuvimicrobium</taxon>
    </lineage>
</organism>
<evidence type="ECO:0000256" key="2">
    <source>
        <dbReference type="ARBA" id="ARBA00022840"/>
    </source>
</evidence>
<gene>
    <name evidence="3" type="ORF">EQU24_04730</name>
</gene>
<keyword evidence="2" id="KW-0067">ATP-binding</keyword>
<name>A0A4P9UK84_METBY</name>
<protein>
    <submittedName>
        <fullName evidence="3">Molecular chaperone DnaK</fullName>
    </submittedName>
</protein>
<dbReference type="InterPro" id="IPR043129">
    <property type="entry name" value="ATPase_NBD"/>
</dbReference>
<dbReference type="GO" id="GO:0140662">
    <property type="term" value="F:ATP-dependent protein folding chaperone"/>
    <property type="evidence" value="ECO:0007669"/>
    <property type="project" value="InterPro"/>
</dbReference>
<dbReference type="OrthoDB" id="580874at2"/>
<accession>A0A4P9UK84</accession>
<sequence length="922" mass="101391">MQKQNPQFLVGIDLGTTHTVVAFSRADQTESEIRIFDIEQLVAPGEVAARPLLPSVRYHPAEGELSEADLAFLPTEDKAVIGEAARVLGAKTQGRFVTSAKSWLSHPSIDHTADVLPWGSNDDISKVSPLEASASYLAHIRSVWRHKFPDAPLEDQDIVITVPASFDEGARSLTIEAAKLAGLKQVKLLEEPQAVCYDWLRRHAGSIKQELSNVRLLLVCDVGGGTTDLTLIKVEPAEPEPKLTRIGVGDHLMLGGDNIDLALAHLAEKRITGGDKRLSAADMSQLIEQCRIVKEKLLADDAPEQLAVTLLGGGSKLIGGTRSAMLTRDEVRSIALDGFFPLSGLNDLPDRKRSGVVEFGLPYAAEPAVSKHIAAFLKLHSQAALDALNGEGVVPDALLLNGGVFRSRPLTQRMLDLIASWRGDAPRLLENKHPELSVSLGAVSYAQARRNKQIRIGGGAARSYFLIVDTEGGEQKGVCILPRGSEEGLEVVLQDRQFALRLGQPVRFHLASTTGDTEYNPGELATIDDERFHSLPPLAVALTGDEVPAEIQPAKMSTSEVTVQLAVTQTEVGTLKIQCVSVQDSSKRWDVEFQIRKKTGTGVQAELPAQFDKAVESVQAVFGSKSKEINPKAVKSLRADLEKLLGPRADWETPLLRGLFGVLLDGIKYRKRSENHERVWLSLTGFCLRPGFGYPLDDWRVEQLWKIYDQSIQYVNEAQIWSEWWTLWRRVAGGLDAAAQEKIFDDIGKYLNPASARQPAVAKQLKTRAYDDIVRLSAVLERLPVDKKTQLGEWLLKRLQSPGESEQSWWAVGRIGARIPFHGSSHNVVGSESASDWLKQVMQADWKKTPQAGFAATLIARMSGDRSRDIDDALRFEIVEQLKAAKAPTSWIAMVETLKELDEKEEKQIFGEALPPGLKLIL</sequence>
<dbReference type="PANTHER" id="PTHR42749:SF1">
    <property type="entry name" value="CELL SHAPE-DETERMINING PROTEIN MREB"/>
    <property type="match status" value="1"/>
</dbReference>
<dbReference type="Gene3D" id="3.30.420.40">
    <property type="match status" value="2"/>
</dbReference>
<evidence type="ECO:0000313" key="4">
    <source>
        <dbReference type="Proteomes" id="UP000305881"/>
    </source>
</evidence>
<dbReference type="InterPro" id="IPR013126">
    <property type="entry name" value="Hsp_70_fam"/>
</dbReference>
<dbReference type="PRINTS" id="PR00301">
    <property type="entry name" value="HEATSHOCK70"/>
</dbReference>
<proteinExistence type="predicted"/>
<dbReference type="EMBL" id="CP035467">
    <property type="protein sequence ID" value="QCW81629.1"/>
    <property type="molecule type" value="Genomic_DNA"/>
</dbReference>
<dbReference type="KEGG" id="mbur:EQU24_04730"/>
<dbReference type="AlphaFoldDB" id="A0A4P9UK84"/>
<dbReference type="Gene3D" id="3.90.640.10">
    <property type="entry name" value="Actin, Chain A, domain 4"/>
    <property type="match status" value="1"/>
</dbReference>